<name>A0AAN7W9U0_9PEZI</name>
<feature type="compositionally biased region" description="Basic residues" evidence="3">
    <location>
        <begin position="162"/>
        <end position="172"/>
    </location>
</feature>
<feature type="region of interest" description="Disordered" evidence="3">
    <location>
        <begin position="1"/>
        <end position="73"/>
    </location>
</feature>
<feature type="compositionally biased region" description="Low complexity" evidence="3">
    <location>
        <begin position="324"/>
        <end position="338"/>
    </location>
</feature>
<dbReference type="GO" id="GO:0008270">
    <property type="term" value="F:zinc ion binding"/>
    <property type="evidence" value="ECO:0007669"/>
    <property type="project" value="InterPro"/>
</dbReference>
<evidence type="ECO:0000259" key="4">
    <source>
        <dbReference type="PROSITE" id="PS50048"/>
    </source>
</evidence>
<feature type="domain" description="Zn(2)-C6 fungal-type" evidence="4">
    <location>
        <begin position="71"/>
        <end position="99"/>
    </location>
</feature>
<organism evidence="5 6">
    <name type="scientific">Elasticomyces elasticus</name>
    <dbReference type="NCBI Taxonomy" id="574655"/>
    <lineage>
        <taxon>Eukaryota</taxon>
        <taxon>Fungi</taxon>
        <taxon>Dikarya</taxon>
        <taxon>Ascomycota</taxon>
        <taxon>Pezizomycotina</taxon>
        <taxon>Dothideomycetes</taxon>
        <taxon>Dothideomycetidae</taxon>
        <taxon>Mycosphaerellales</taxon>
        <taxon>Teratosphaeriaceae</taxon>
        <taxon>Elasticomyces</taxon>
    </lineage>
</organism>
<feature type="region of interest" description="Disordered" evidence="3">
    <location>
        <begin position="103"/>
        <end position="255"/>
    </location>
</feature>
<reference evidence="5" key="1">
    <citation type="submission" date="2023-08" db="EMBL/GenBank/DDBJ databases">
        <title>Black Yeasts Isolated from many extreme environments.</title>
        <authorList>
            <person name="Coleine C."/>
            <person name="Stajich J.E."/>
            <person name="Selbmann L."/>
        </authorList>
    </citation>
    <scope>NUCLEOTIDE SEQUENCE</scope>
    <source>
        <strain evidence="5">CCFEE 5810</strain>
    </source>
</reference>
<dbReference type="Proteomes" id="UP001310594">
    <property type="component" value="Unassembled WGS sequence"/>
</dbReference>
<dbReference type="PROSITE" id="PS00463">
    <property type="entry name" value="ZN2_CY6_FUNGAL_1"/>
    <property type="match status" value="1"/>
</dbReference>
<dbReference type="Pfam" id="PF00172">
    <property type="entry name" value="Zn_clus"/>
    <property type="match status" value="1"/>
</dbReference>
<evidence type="ECO:0000313" key="5">
    <source>
        <dbReference type="EMBL" id="KAK5693029.1"/>
    </source>
</evidence>
<protein>
    <recommendedName>
        <fullName evidence="4">Zn(2)-C6 fungal-type domain-containing protein</fullName>
    </recommendedName>
</protein>
<evidence type="ECO:0000313" key="6">
    <source>
        <dbReference type="Proteomes" id="UP001310594"/>
    </source>
</evidence>
<dbReference type="Gene3D" id="4.10.240.10">
    <property type="entry name" value="Zn(2)-C6 fungal-type DNA-binding domain"/>
    <property type="match status" value="1"/>
</dbReference>
<dbReference type="GO" id="GO:0045944">
    <property type="term" value="P:positive regulation of transcription by RNA polymerase II"/>
    <property type="evidence" value="ECO:0007669"/>
    <property type="project" value="TreeGrafter"/>
</dbReference>
<feature type="compositionally biased region" description="Basic and acidic residues" evidence="3">
    <location>
        <begin position="199"/>
        <end position="208"/>
    </location>
</feature>
<evidence type="ECO:0000256" key="3">
    <source>
        <dbReference type="SAM" id="MobiDB-lite"/>
    </source>
</evidence>
<dbReference type="GO" id="GO:0000981">
    <property type="term" value="F:DNA-binding transcription factor activity, RNA polymerase II-specific"/>
    <property type="evidence" value="ECO:0007669"/>
    <property type="project" value="InterPro"/>
</dbReference>
<sequence>MAEAIVIPSPTAFLRQSPAPPSPPPDAQPVRQPNAEGKKKTARKVGVGGGGGPGDGHGNGTKPKQSKSRNGCVTCKAKRLKCGEEKPACQQCKRRGVECGGYKKDFKWRPFEETNVKVNIDRQLRASPPQQSSAKSSKPTTPAEETVLQFPSPDAPNDETPRRHKRKDSKRRSTADEELNIVTQLPQRPAKAKRKSKPPQRDDDKRSPPLDPPPEAIPLPSDSPELGSATFDDNAANSTSHERGRNPTAPVLGLSPTLTEILRPFAEGNSPEDDFINFSLPEGMSFPLTPVPAIDPAILRDEGISDEQVEDVLRNGLHDQLPFHSPSSGHGSTSPLSSEDMQSLWRGPVNYLYSQPYFNQESPEMLTFRFDKLTCGILSIMDGPTENPWRSLIWPLAQQSPALYHAVSAMTAYHSSTDVPALRVAGHEHKQASIRYIQEGIRDNSMTDQMAIATALALGFSESWDQHTASGNTHIKGAQALVKRALQDHQRRPLRGVELARLKFLCNAWVYMDVIARLTAVDSDESNDFDNTLLFSSDAPNMVMGDTEAPGFGIDFGMPIDARLDPLMGCANTLFPLIGRVANLVRRVCRSQTNSPAVISQANDLKTALETWDPPAYIERPEDPTTDVQHTLQTAEAYRWATLLHLHQSVPELPGPNSAELAQRVLQYLATVPLASRTVIVQIYPLMVAGCEAADAEDRQWVRDRWNAMSQRMRIGVIEKSSTVTEEVWRRRDAYEAQPTTKRKLVATAELQPARQRGVPLVRTDDGFQDSDPGRTGMVFSYVDVEGGSDGRDGNIGGSNLDRFPRRPRKGPDRIMGSMDAAYTVRGHLHWVGVMWDWGWESELPPFTMQYDLFS</sequence>
<comment type="caution">
    <text evidence="5">The sequence shown here is derived from an EMBL/GenBank/DDBJ whole genome shotgun (WGS) entry which is preliminary data.</text>
</comment>
<comment type="subcellular location">
    <subcellularLocation>
        <location evidence="1">Nucleus</location>
    </subcellularLocation>
</comment>
<proteinExistence type="predicted"/>
<feature type="region of interest" description="Disordered" evidence="3">
    <location>
        <begin position="318"/>
        <end position="340"/>
    </location>
</feature>
<dbReference type="Pfam" id="PF11951">
    <property type="entry name" value="Fungal_trans_2"/>
    <property type="match status" value="1"/>
</dbReference>
<feature type="compositionally biased region" description="Gly residues" evidence="3">
    <location>
        <begin position="46"/>
        <end position="59"/>
    </location>
</feature>
<dbReference type="CDD" id="cd00067">
    <property type="entry name" value="GAL4"/>
    <property type="match status" value="1"/>
</dbReference>
<dbReference type="InterPro" id="IPR021858">
    <property type="entry name" value="Fun_TF"/>
</dbReference>
<dbReference type="InterPro" id="IPR036864">
    <property type="entry name" value="Zn2-C6_fun-type_DNA-bd_sf"/>
</dbReference>
<dbReference type="SMART" id="SM00066">
    <property type="entry name" value="GAL4"/>
    <property type="match status" value="1"/>
</dbReference>
<dbReference type="PROSITE" id="PS50048">
    <property type="entry name" value="ZN2_CY6_FUNGAL_2"/>
    <property type="match status" value="1"/>
</dbReference>
<dbReference type="SUPFAM" id="SSF57701">
    <property type="entry name" value="Zn2/Cys6 DNA-binding domain"/>
    <property type="match status" value="1"/>
</dbReference>
<dbReference type="GO" id="GO:0000976">
    <property type="term" value="F:transcription cis-regulatory region binding"/>
    <property type="evidence" value="ECO:0007669"/>
    <property type="project" value="TreeGrafter"/>
</dbReference>
<dbReference type="AlphaFoldDB" id="A0AAN7W9U0"/>
<feature type="region of interest" description="Disordered" evidence="3">
    <location>
        <begin position="791"/>
        <end position="813"/>
    </location>
</feature>
<evidence type="ECO:0000256" key="1">
    <source>
        <dbReference type="ARBA" id="ARBA00004123"/>
    </source>
</evidence>
<dbReference type="PANTHER" id="PTHR37534">
    <property type="entry name" value="TRANSCRIPTIONAL ACTIVATOR PROTEIN UGA3"/>
    <property type="match status" value="1"/>
</dbReference>
<evidence type="ECO:0000256" key="2">
    <source>
        <dbReference type="ARBA" id="ARBA00023242"/>
    </source>
</evidence>
<feature type="compositionally biased region" description="Pro residues" evidence="3">
    <location>
        <begin position="18"/>
        <end position="27"/>
    </location>
</feature>
<gene>
    <name evidence="5" type="ORF">LTR97_010505</name>
</gene>
<dbReference type="EMBL" id="JAVRQU010000018">
    <property type="protein sequence ID" value="KAK5693029.1"/>
    <property type="molecule type" value="Genomic_DNA"/>
</dbReference>
<dbReference type="InterPro" id="IPR001138">
    <property type="entry name" value="Zn2Cys6_DnaBD"/>
</dbReference>
<dbReference type="PANTHER" id="PTHR37534:SF47">
    <property type="entry name" value="ZN(2)-C6 FUNGAL-TYPE DOMAIN-CONTAINING PROTEIN"/>
    <property type="match status" value="1"/>
</dbReference>
<dbReference type="GO" id="GO:0005634">
    <property type="term" value="C:nucleus"/>
    <property type="evidence" value="ECO:0007669"/>
    <property type="project" value="UniProtKB-SubCell"/>
</dbReference>
<accession>A0AAN7W9U0</accession>
<keyword evidence="2" id="KW-0539">Nucleus</keyword>
<feature type="compositionally biased region" description="Basic and acidic residues" evidence="3">
    <location>
        <begin position="103"/>
        <end position="124"/>
    </location>
</feature>
<feature type="compositionally biased region" description="Low complexity" evidence="3">
    <location>
        <begin position="126"/>
        <end position="142"/>
    </location>
</feature>